<feature type="compositionally biased region" description="Polar residues" evidence="1">
    <location>
        <begin position="29"/>
        <end position="48"/>
    </location>
</feature>
<keyword evidence="3" id="KW-1185">Reference proteome</keyword>
<accession>A0A4Z2E6K2</accession>
<gene>
    <name evidence="2" type="ORF">EYF80_065447</name>
</gene>
<dbReference type="EMBL" id="SRLO01015403">
    <property type="protein sequence ID" value="TNN24428.1"/>
    <property type="molecule type" value="Genomic_DNA"/>
</dbReference>
<reference evidence="2 3" key="1">
    <citation type="submission" date="2019-03" db="EMBL/GenBank/DDBJ databases">
        <title>First draft genome of Liparis tanakae, snailfish: a comprehensive survey of snailfish specific genes.</title>
        <authorList>
            <person name="Kim W."/>
            <person name="Song I."/>
            <person name="Jeong J.-H."/>
            <person name="Kim D."/>
            <person name="Kim S."/>
            <person name="Ryu S."/>
            <person name="Song J.Y."/>
            <person name="Lee S.K."/>
        </authorList>
    </citation>
    <scope>NUCLEOTIDE SEQUENCE [LARGE SCALE GENOMIC DNA]</scope>
    <source>
        <tissue evidence="2">Muscle</tissue>
    </source>
</reference>
<evidence type="ECO:0000256" key="1">
    <source>
        <dbReference type="SAM" id="MobiDB-lite"/>
    </source>
</evidence>
<proteinExistence type="predicted"/>
<evidence type="ECO:0000313" key="3">
    <source>
        <dbReference type="Proteomes" id="UP000314294"/>
    </source>
</evidence>
<protein>
    <submittedName>
        <fullName evidence="2">Uncharacterized protein</fullName>
    </submittedName>
</protein>
<feature type="region of interest" description="Disordered" evidence="1">
    <location>
        <begin position="1"/>
        <end position="88"/>
    </location>
</feature>
<name>A0A4Z2E6K2_9TELE</name>
<evidence type="ECO:0000313" key="2">
    <source>
        <dbReference type="EMBL" id="TNN24428.1"/>
    </source>
</evidence>
<organism evidence="2 3">
    <name type="scientific">Liparis tanakae</name>
    <name type="common">Tanaka's snailfish</name>
    <dbReference type="NCBI Taxonomy" id="230148"/>
    <lineage>
        <taxon>Eukaryota</taxon>
        <taxon>Metazoa</taxon>
        <taxon>Chordata</taxon>
        <taxon>Craniata</taxon>
        <taxon>Vertebrata</taxon>
        <taxon>Euteleostomi</taxon>
        <taxon>Actinopterygii</taxon>
        <taxon>Neopterygii</taxon>
        <taxon>Teleostei</taxon>
        <taxon>Neoteleostei</taxon>
        <taxon>Acanthomorphata</taxon>
        <taxon>Eupercaria</taxon>
        <taxon>Perciformes</taxon>
        <taxon>Cottioidei</taxon>
        <taxon>Cottales</taxon>
        <taxon>Liparidae</taxon>
        <taxon>Liparis</taxon>
    </lineage>
</organism>
<feature type="compositionally biased region" description="Basic and acidic residues" evidence="1">
    <location>
        <begin position="53"/>
        <end position="76"/>
    </location>
</feature>
<sequence length="88" mass="10093">MHQTSPVLVGAGTPALSVRRSRERHRGESTTGWQYSRSRTRPTQQIRQTKPKVKPEDKRGLDCDPAEIRTGRKPDTRLMSVRDPWESP</sequence>
<dbReference type="Proteomes" id="UP000314294">
    <property type="component" value="Unassembled WGS sequence"/>
</dbReference>
<dbReference type="AlphaFoldDB" id="A0A4Z2E6K2"/>
<comment type="caution">
    <text evidence="2">The sequence shown here is derived from an EMBL/GenBank/DDBJ whole genome shotgun (WGS) entry which is preliminary data.</text>
</comment>